<name>A0A7I8L6W6_SPIIN</name>
<dbReference type="AlphaFoldDB" id="A0A7I8L6W6"/>
<evidence type="ECO:0000313" key="2">
    <source>
        <dbReference type="EMBL" id="CAA7405753.1"/>
    </source>
</evidence>
<sequence>MHPTILWEFYLDKGLTRSLNYQHKQLNDASCSGYYAKKSEDHAYNLLEDFSLSYNYASSDFDKTNPLLKKDAVYELMKHEDKNFRNEVNEIKKKLEKLPSSQDVSNSQGSQIEEKEVMRLRNGKLIPKATRVPSSDRS</sequence>
<organism evidence="2 3">
    <name type="scientific">Spirodela intermedia</name>
    <name type="common">Intermediate duckweed</name>
    <dbReference type="NCBI Taxonomy" id="51605"/>
    <lineage>
        <taxon>Eukaryota</taxon>
        <taxon>Viridiplantae</taxon>
        <taxon>Streptophyta</taxon>
        <taxon>Embryophyta</taxon>
        <taxon>Tracheophyta</taxon>
        <taxon>Spermatophyta</taxon>
        <taxon>Magnoliopsida</taxon>
        <taxon>Liliopsida</taxon>
        <taxon>Araceae</taxon>
        <taxon>Lemnoideae</taxon>
        <taxon>Spirodela</taxon>
    </lineage>
</organism>
<proteinExistence type="predicted"/>
<feature type="compositionally biased region" description="Polar residues" evidence="1">
    <location>
        <begin position="99"/>
        <end position="111"/>
    </location>
</feature>
<protein>
    <submittedName>
        <fullName evidence="2">Uncharacterized protein</fullName>
    </submittedName>
</protein>
<gene>
    <name evidence="2" type="ORF">SI8410_12016431</name>
</gene>
<dbReference type="Proteomes" id="UP000663760">
    <property type="component" value="Chromosome 12"/>
</dbReference>
<feature type="region of interest" description="Disordered" evidence="1">
    <location>
        <begin position="96"/>
        <end position="138"/>
    </location>
</feature>
<accession>A0A7I8L6W6</accession>
<reference evidence="2" key="1">
    <citation type="submission" date="2020-02" db="EMBL/GenBank/DDBJ databases">
        <authorList>
            <person name="Scholz U."/>
            <person name="Mascher M."/>
            <person name="Fiebig A."/>
        </authorList>
    </citation>
    <scope>NUCLEOTIDE SEQUENCE</scope>
</reference>
<keyword evidence="3" id="KW-1185">Reference proteome</keyword>
<evidence type="ECO:0000313" key="3">
    <source>
        <dbReference type="Proteomes" id="UP000663760"/>
    </source>
</evidence>
<evidence type="ECO:0000256" key="1">
    <source>
        <dbReference type="SAM" id="MobiDB-lite"/>
    </source>
</evidence>
<dbReference type="EMBL" id="LR746275">
    <property type="protein sequence ID" value="CAA7405753.1"/>
    <property type="molecule type" value="Genomic_DNA"/>
</dbReference>